<proteinExistence type="predicted"/>
<evidence type="ECO:0000313" key="2">
    <source>
        <dbReference type="Proteomes" id="UP001253287"/>
    </source>
</evidence>
<gene>
    <name evidence="1" type="ORF">RON39_09075</name>
</gene>
<name>A0A135Z9Y4_9LACO</name>
<organism evidence="1 2">
    <name type="scientific">Lactobacillus crispatus</name>
    <dbReference type="NCBI Taxonomy" id="47770"/>
    <lineage>
        <taxon>Bacteria</taxon>
        <taxon>Bacillati</taxon>
        <taxon>Bacillota</taxon>
        <taxon>Bacilli</taxon>
        <taxon>Lactobacillales</taxon>
        <taxon>Lactobacillaceae</taxon>
        <taxon>Lactobacillus</taxon>
    </lineage>
</organism>
<sequence length="267" mass="30254">MIKNLTEKVLAAGTMTIALFGLGGLTNANQSNIVQASAFHYLNKKHTYKPVGIVDDFDIYNSKGIPLYKANYDPDYSYGNPEADRADYLTKSEYVKTNGYKYINGHKFYHVAGRSVFDQDRSWDHYYLPAKDFSKKYNNLSNTAIYVSKKKLQTYNTGANTYEDLAAEILPGEYVQKGVPFEVGMSTINEKFVDIVTHKFGFGSLKRSDFKKYCKKAGPHVKSISSDGSYSTNAFLKAGYVYWALSPKESIQHKVHKVRLYENPNKV</sequence>
<evidence type="ECO:0000313" key="1">
    <source>
        <dbReference type="EMBL" id="MDT9610260.1"/>
    </source>
</evidence>
<protein>
    <submittedName>
        <fullName evidence="1">Uncharacterized protein</fullName>
    </submittedName>
</protein>
<accession>A0A135Z9Y4</accession>
<dbReference type="EMBL" id="JAVTXN010000056">
    <property type="protein sequence ID" value="MDT9610260.1"/>
    <property type="molecule type" value="Genomic_DNA"/>
</dbReference>
<dbReference type="Proteomes" id="UP001253287">
    <property type="component" value="Unassembled WGS sequence"/>
</dbReference>
<dbReference type="AlphaFoldDB" id="A0A135Z9Y4"/>
<comment type="caution">
    <text evidence="1">The sequence shown here is derived from an EMBL/GenBank/DDBJ whole genome shotgun (WGS) entry which is preliminary data.</text>
</comment>
<reference evidence="1" key="1">
    <citation type="submission" date="2023-08" db="EMBL/GenBank/DDBJ databases">
        <title>Lactobacillus from the Female Urinary Tract.</title>
        <authorList>
            <person name="Stegman N."/>
            <person name="Jackson B."/>
            <person name="Steiling M."/>
            <person name="Sedano C."/>
            <person name="Wolfe A."/>
            <person name="Putonti C."/>
        </authorList>
    </citation>
    <scope>NUCLEOTIDE SEQUENCE</scope>
    <source>
        <strain evidence="1">UMB5661</strain>
    </source>
</reference>
<dbReference type="RefSeq" id="WP_061102332.1">
    <property type="nucleotide sequence ID" value="NZ_CP083391.1"/>
</dbReference>